<keyword evidence="2" id="KW-0808">Transferase</keyword>
<dbReference type="Gene3D" id="3.30.420.40">
    <property type="match status" value="2"/>
</dbReference>
<dbReference type="GO" id="GO:0008865">
    <property type="term" value="F:fructokinase activity"/>
    <property type="evidence" value="ECO:0007669"/>
    <property type="project" value="UniProtKB-EC"/>
</dbReference>
<keyword evidence="1" id="KW-0119">Carbohydrate metabolism</keyword>
<dbReference type="PROSITE" id="PS01125">
    <property type="entry name" value="ROK"/>
    <property type="match status" value="1"/>
</dbReference>
<keyword evidence="3" id="KW-1185">Reference proteome</keyword>
<dbReference type="PANTHER" id="PTHR18964:SF174">
    <property type="entry name" value="D-ALLOSE KINASE-RELATED"/>
    <property type="match status" value="1"/>
</dbReference>
<dbReference type="NCBIfam" id="NF007108">
    <property type="entry name" value="PRK09557.1"/>
    <property type="match status" value="1"/>
</dbReference>
<dbReference type="SUPFAM" id="SSF53067">
    <property type="entry name" value="Actin-like ATPase domain"/>
    <property type="match status" value="1"/>
</dbReference>
<comment type="caution">
    <text evidence="2">The sequence shown here is derived from an EMBL/GenBank/DDBJ whole genome shotgun (WGS) entry which is preliminary data.</text>
</comment>
<sequence length="305" mass="31792">MQIGIDLGGTKIEVIALSDAGEELFRKRVATPQGSYSDTVDAIVTLVLDAEEATNSTGSVGVGIPGTISPKKGVVKNANSTWLNGKPIDKDLCAKLDRHVAVANDANCMALSEAVDGSGKGYQSVFAIIIGTGCGAGIAINSQVHSGGNGIGGEWGHNPLPWQDQKDREHIEAVPCYCGQKGCIETFVSGTGLCHTYRLMSGEHRKGHEIVTLAEQGDEAALAALQLFEQRLGKAIASIVNVLDPDVIVLAGGASNIDRIYKALPKAIEAYTFGGEFDTPVVKAIHGDSSGVRGAAWLGAGLKEI</sequence>
<evidence type="ECO:0000313" key="2">
    <source>
        <dbReference type="EMBL" id="MCJ2376122.1"/>
    </source>
</evidence>
<dbReference type="Proteomes" id="UP001139488">
    <property type="component" value="Unassembled WGS sequence"/>
</dbReference>
<accession>A0A9X2AXZ1</accession>
<dbReference type="InterPro" id="IPR049874">
    <property type="entry name" value="ROK_cs"/>
</dbReference>
<evidence type="ECO:0000313" key="3">
    <source>
        <dbReference type="Proteomes" id="UP001139488"/>
    </source>
</evidence>
<dbReference type="RefSeq" id="WP_244355517.1">
    <property type="nucleotide sequence ID" value="NZ_JAJNNZ010000003.1"/>
</dbReference>
<organism evidence="2 3">
    <name type="scientific">Vibrio gelatinilyticus</name>
    <dbReference type="NCBI Taxonomy" id="2893468"/>
    <lineage>
        <taxon>Bacteria</taxon>
        <taxon>Pseudomonadati</taxon>
        <taxon>Pseudomonadota</taxon>
        <taxon>Gammaproteobacteria</taxon>
        <taxon>Vibrionales</taxon>
        <taxon>Vibrionaceae</taxon>
        <taxon>Vibrio</taxon>
    </lineage>
</organism>
<dbReference type="InterPro" id="IPR043129">
    <property type="entry name" value="ATPase_NBD"/>
</dbReference>
<dbReference type="PANTHER" id="PTHR18964">
    <property type="entry name" value="ROK (REPRESSOR, ORF, KINASE) FAMILY"/>
    <property type="match status" value="1"/>
</dbReference>
<dbReference type="CDD" id="cd24066">
    <property type="entry name" value="ASKHA_NBD_ROK_EcFRK-like"/>
    <property type="match status" value="1"/>
</dbReference>
<gene>
    <name evidence="2" type="primary">mak</name>
    <name evidence="2" type="ORF">LNL84_04670</name>
</gene>
<dbReference type="Pfam" id="PF00480">
    <property type="entry name" value="ROK"/>
    <property type="match status" value="1"/>
</dbReference>
<proteinExistence type="predicted"/>
<evidence type="ECO:0000256" key="1">
    <source>
        <dbReference type="ARBA" id="ARBA00023277"/>
    </source>
</evidence>
<name>A0A9X2AXZ1_9VIBR</name>
<protein>
    <submittedName>
        <fullName evidence="2">Fructokinase</fullName>
        <ecNumber evidence="2">2.7.1.4</ecNumber>
    </submittedName>
</protein>
<reference evidence="2" key="1">
    <citation type="submission" date="2021-11" db="EMBL/GenBank/DDBJ databases">
        <title>Vibrio ZSDE26 sp. nov. and Vibrio ZSDZ34 sp. nov., isolated from coastal seawater in Qingdao.</title>
        <authorList>
            <person name="Zhang P."/>
        </authorList>
    </citation>
    <scope>NUCLEOTIDE SEQUENCE</scope>
    <source>
        <strain evidence="2">ZSDZ34</strain>
    </source>
</reference>
<dbReference type="AlphaFoldDB" id="A0A9X2AXZ1"/>
<dbReference type="InterPro" id="IPR000600">
    <property type="entry name" value="ROK"/>
</dbReference>
<dbReference type="EC" id="2.7.1.4" evidence="2"/>
<dbReference type="EMBL" id="JAJNNZ010000003">
    <property type="protein sequence ID" value="MCJ2376122.1"/>
    <property type="molecule type" value="Genomic_DNA"/>
</dbReference>